<name>K0RT80_THAOC</name>
<gene>
    <name evidence="7" type="ORF">THAOC_23992</name>
</gene>
<dbReference type="Proteomes" id="UP000266841">
    <property type="component" value="Unassembled WGS sequence"/>
</dbReference>
<dbReference type="InterPro" id="IPR031739">
    <property type="entry name" value="Ncaph2"/>
</dbReference>
<reference evidence="7 8" key="1">
    <citation type="journal article" date="2012" name="Genome Biol.">
        <title>Genome and low-iron response of an oceanic diatom adapted to chronic iron limitation.</title>
        <authorList>
            <person name="Lommer M."/>
            <person name="Specht M."/>
            <person name="Roy A.S."/>
            <person name="Kraemer L."/>
            <person name="Andreson R."/>
            <person name="Gutowska M.A."/>
            <person name="Wolf J."/>
            <person name="Bergner S.V."/>
            <person name="Schilhabel M.B."/>
            <person name="Klostermeier U.C."/>
            <person name="Beiko R.G."/>
            <person name="Rosenstiel P."/>
            <person name="Hippler M."/>
            <person name="Laroche J."/>
        </authorList>
    </citation>
    <scope>NUCLEOTIDE SEQUENCE [LARGE SCALE GENOMIC DNA]</scope>
    <source>
        <strain evidence="7 8">CCMP1005</strain>
    </source>
</reference>
<dbReference type="OMA" id="SAMSRML"/>
<dbReference type="GO" id="GO:0005634">
    <property type="term" value="C:nucleus"/>
    <property type="evidence" value="ECO:0007669"/>
    <property type="project" value="UniProtKB-SubCell"/>
</dbReference>
<evidence type="ECO:0000256" key="1">
    <source>
        <dbReference type="ARBA" id="ARBA00004123"/>
    </source>
</evidence>
<sequence>MAPKRPAPSASSASEQIQPLRDLAANFDLDIEVYLREYLDLVAEDAALSDDEHEAVTNASNFAAAALKIQNSVGIYNRKVDFLHTVVYQVFNEFISTISNCSKNKRRPSKGSNLDADVQEFHEYDEQQEFLLLHDVLPKDESEDRSRINLKEVRESSLDESNLDTTNNNAGTPDVTLLSLGGVMSATRFMDKDGTFVISRQSLENTSPSAMSRMLMSNLQAAPGENGNANLGAEGNLRLLAGMCDVDANGALLMPGTRTSVFVNGQMARGEEETIQIFSGRQDVSNDFEASRAETNNARGENEIGDEDMSFGNPGGNDDFGGADDGAGFELTNDELMDEEVNLDSGDRKEGSPTLEDTLANLDVEDEKKPLVKDDPIDPWATLDPHEPYSKDKPRPLKVGNTIRLPEELTEDDRPSKLVTGSRSRAKASTKSQRCTTQSAHFPARRPYLAATVEDENTDTNPAEAFALEYLPILKSDGLIFGEEFAYIQKMHVKHRDELRKQRRLQRQAMQKKAESPLFDEDEDNISFGGEGGDYNLGDEDNDYGEEYVGPADNAGEDGHQKSNVDFDTIDNVFAQSRDTKGSRRFDADAYLDDGDHDGHRQTFEELCRAHLRQFAMSAEKYAAETQLSRRVSTWQAGLEPMLEEQERRHEFDIHRCGRRILDTVERKLAGRKRLAGGEKKSESKTIDFASVITRDCEEYERLPGTKLCVGADAKVTFVNVRQVELNHCDASRPLV</sequence>
<feature type="compositionally biased region" description="Polar residues" evidence="4">
    <location>
        <begin position="159"/>
        <end position="170"/>
    </location>
</feature>
<feature type="compositionally biased region" description="Polar residues" evidence="4">
    <location>
        <begin position="419"/>
        <end position="440"/>
    </location>
</feature>
<evidence type="ECO:0000259" key="5">
    <source>
        <dbReference type="Pfam" id="PF06278"/>
    </source>
</evidence>
<feature type="domain" description="Condensin II complex subunit H2 N-terminal" evidence="5">
    <location>
        <begin position="14"/>
        <end position="136"/>
    </location>
</feature>
<dbReference type="PANTHER" id="PTHR14324:SF3">
    <property type="entry name" value="CONDENSIN-2 COMPLEX SUBUNIT H2"/>
    <property type="match status" value="1"/>
</dbReference>
<feature type="compositionally biased region" description="Gly residues" evidence="4">
    <location>
        <begin position="313"/>
        <end position="325"/>
    </location>
</feature>
<accession>K0RT80</accession>
<feature type="compositionally biased region" description="Basic and acidic residues" evidence="4">
    <location>
        <begin position="143"/>
        <end position="157"/>
    </location>
</feature>
<dbReference type="GO" id="GO:0000796">
    <property type="term" value="C:condensin complex"/>
    <property type="evidence" value="ECO:0007669"/>
    <property type="project" value="TreeGrafter"/>
</dbReference>
<dbReference type="eggNOG" id="KOG2359">
    <property type="taxonomic scope" value="Eukaryota"/>
</dbReference>
<keyword evidence="3" id="KW-0539">Nucleus</keyword>
<dbReference type="Pfam" id="PF06278">
    <property type="entry name" value="CNDH2_N"/>
    <property type="match status" value="1"/>
</dbReference>
<feature type="compositionally biased region" description="Acidic residues" evidence="4">
    <location>
        <begin position="537"/>
        <end position="546"/>
    </location>
</feature>
<evidence type="ECO:0000256" key="3">
    <source>
        <dbReference type="ARBA" id="ARBA00023242"/>
    </source>
</evidence>
<dbReference type="EMBL" id="AGNL01032226">
    <property type="protein sequence ID" value="EJK56175.1"/>
    <property type="molecule type" value="Genomic_DNA"/>
</dbReference>
<feature type="region of interest" description="Disordered" evidence="4">
    <location>
        <begin position="366"/>
        <end position="441"/>
    </location>
</feature>
<feature type="region of interest" description="Disordered" evidence="4">
    <location>
        <begin position="282"/>
        <end position="330"/>
    </location>
</feature>
<dbReference type="GO" id="GO:0051306">
    <property type="term" value="P:mitotic sister chromatid separation"/>
    <property type="evidence" value="ECO:0007669"/>
    <property type="project" value="TreeGrafter"/>
</dbReference>
<keyword evidence="8" id="KW-1185">Reference proteome</keyword>
<feature type="compositionally biased region" description="Basic and acidic residues" evidence="4">
    <location>
        <begin position="366"/>
        <end position="376"/>
    </location>
</feature>
<dbReference type="OrthoDB" id="10038475at2759"/>
<evidence type="ECO:0000259" key="6">
    <source>
        <dbReference type="Pfam" id="PF16858"/>
    </source>
</evidence>
<protein>
    <recommendedName>
        <fullName evidence="9">Condensin II complex subunit H2 N-terminal domain-containing protein</fullName>
    </recommendedName>
</protein>
<feature type="region of interest" description="Disordered" evidence="4">
    <location>
        <begin position="502"/>
        <end position="564"/>
    </location>
</feature>
<evidence type="ECO:0000313" key="7">
    <source>
        <dbReference type="EMBL" id="EJK56175.1"/>
    </source>
</evidence>
<dbReference type="InterPro" id="IPR031737">
    <property type="entry name" value="CNDH2_C"/>
</dbReference>
<comment type="similarity">
    <text evidence="2">Belongs to the CND2 H2 (condensin-2 subunit 2) family.</text>
</comment>
<dbReference type="GO" id="GO:0003682">
    <property type="term" value="F:chromatin binding"/>
    <property type="evidence" value="ECO:0007669"/>
    <property type="project" value="TreeGrafter"/>
</dbReference>
<dbReference type="AlphaFoldDB" id="K0RT80"/>
<evidence type="ECO:0000313" key="8">
    <source>
        <dbReference type="Proteomes" id="UP000266841"/>
    </source>
</evidence>
<dbReference type="PANTHER" id="PTHR14324">
    <property type="entry name" value="CONDENSIN-2 COMPLEX SUBUNIT H2"/>
    <property type="match status" value="1"/>
</dbReference>
<dbReference type="Pfam" id="PF16858">
    <property type="entry name" value="CNDH2_C"/>
    <property type="match status" value="1"/>
</dbReference>
<evidence type="ECO:0008006" key="9">
    <source>
        <dbReference type="Google" id="ProtNLM"/>
    </source>
</evidence>
<comment type="subcellular location">
    <subcellularLocation>
        <location evidence="1">Nucleus</location>
    </subcellularLocation>
</comment>
<feature type="region of interest" description="Disordered" evidence="4">
    <location>
        <begin position="143"/>
        <end position="170"/>
    </location>
</feature>
<feature type="compositionally biased region" description="Basic and acidic residues" evidence="4">
    <location>
        <begin position="384"/>
        <end position="395"/>
    </location>
</feature>
<evidence type="ECO:0000256" key="4">
    <source>
        <dbReference type="SAM" id="MobiDB-lite"/>
    </source>
</evidence>
<dbReference type="GO" id="GO:0010032">
    <property type="term" value="P:meiotic chromosome condensation"/>
    <property type="evidence" value="ECO:0007669"/>
    <property type="project" value="TreeGrafter"/>
</dbReference>
<organism evidence="7 8">
    <name type="scientific">Thalassiosira oceanica</name>
    <name type="common">Marine diatom</name>
    <dbReference type="NCBI Taxonomy" id="159749"/>
    <lineage>
        <taxon>Eukaryota</taxon>
        <taxon>Sar</taxon>
        <taxon>Stramenopiles</taxon>
        <taxon>Ochrophyta</taxon>
        <taxon>Bacillariophyta</taxon>
        <taxon>Coscinodiscophyceae</taxon>
        <taxon>Thalassiosirophycidae</taxon>
        <taxon>Thalassiosirales</taxon>
        <taxon>Thalassiosiraceae</taxon>
        <taxon>Thalassiosira</taxon>
    </lineage>
</organism>
<proteinExistence type="inferred from homology"/>
<comment type="caution">
    <text evidence="7">The sequence shown here is derived from an EMBL/GenBank/DDBJ whole genome shotgun (WGS) entry which is preliminary data.</text>
</comment>
<dbReference type="InterPro" id="IPR009378">
    <property type="entry name" value="H2_N"/>
</dbReference>
<evidence type="ECO:0000256" key="2">
    <source>
        <dbReference type="ARBA" id="ARBA00007844"/>
    </source>
</evidence>
<feature type="domain" description="Condensin-2 complex subunit H2 C-terminal" evidence="6">
    <location>
        <begin position="603"/>
        <end position="730"/>
    </location>
</feature>